<dbReference type="EMBL" id="UZAM01007900">
    <property type="protein sequence ID" value="VDP02079.1"/>
    <property type="molecule type" value="Genomic_DNA"/>
</dbReference>
<dbReference type="InterPro" id="IPR027417">
    <property type="entry name" value="P-loop_NTPase"/>
</dbReference>
<protein>
    <submittedName>
        <fullName evidence="12">Dynamin-type G domain-containing protein</fullName>
    </submittedName>
</protein>
<dbReference type="GO" id="GO:0072659">
    <property type="term" value="P:protein localization to plasma membrane"/>
    <property type="evidence" value="ECO:0007669"/>
    <property type="project" value="TreeGrafter"/>
</dbReference>
<reference evidence="12" key="1">
    <citation type="submission" date="2016-06" db="UniProtKB">
        <authorList>
            <consortium name="WormBaseParasite"/>
        </authorList>
    </citation>
    <scope>IDENTIFICATION</scope>
</reference>
<evidence type="ECO:0000256" key="6">
    <source>
        <dbReference type="ARBA" id="ARBA00022753"/>
    </source>
</evidence>
<evidence type="ECO:0000256" key="3">
    <source>
        <dbReference type="ARBA" id="ARBA00022475"/>
    </source>
</evidence>
<dbReference type="GO" id="GO:0005525">
    <property type="term" value="F:GTP binding"/>
    <property type="evidence" value="ECO:0007669"/>
    <property type="project" value="InterPro"/>
</dbReference>
<dbReference type="GO" id="GO:0060271">
    <property type="term" value="P:cilium assembly"/>
    <property type="evidence" value="ECO:0007669"/>
    <property type="project" value="TreeGrafter"/>
</dbReference>
<keyword evidence="8" id="KW-0472">Membrane</keyword>
<dbReference type="PROSITE" id="PS51718">
    <property type="entry name" value="G_DYNAMIN_2"/>
    <property type="match status" value="1"/>
</dbReference>
<gene>
    <name evidence="10" type="ORF">SBAD_LOCUS3699</name>
</gene>
<evidence type="ECO:0000256" key="4">
    <source>
        <dbReference type="ARBA" id="ARBA00022723"/>
    </source>
</evidence>
<dbReference type="PANTHER" id="PTHR11216">
    <property type="entry name" value="EH DOMAIN"/>
    <property type="match status" value="1"/>
</dbReference>
<evidence type="ECO:0000256" key="2">
    <source>
        <dbReference type="ARBA" id="ARBA00004481"/>
    </source>
</evidence>
<evidence type="ECO:0000313" key="11">
    <source>
        <dbReference type="Proteomes" id="UP000270296"/>
    </source>
</evidence>
<accession>A0A183IJA3</accession>
<dbReference type="PANTHER" id="PTHR11216:SF31">
    <property type="entry name" value="AT21416P"/>
    <property type="match status" value="1"/>
</dbReference>
<dbReference type="GO" id="GO:0006897">
    <property type="term" value="P:endocytosis"/>
    <property type="evidence" value="ECO:0007669"/>
    <property type="project" value="TreeGrafter"/>
</dbReference>
<dbReference type="InterPro" id="IPR030381">
    <property type="entry name" value="G_DYNAMIN_dom"/>
</dbReference>
<evidence type="ECO:0000313" key="12">
    <source>
        <dbReference type="WBParaSite" id="SBAD_0000386701-mRNA-1"/>
    </source>
</evidence>
<keyword evidence="6" id="KW-0967">Endosome</keyword>
<dbReference type="GO" id="GO:0045296">
    <property type="term" value="F:cadherin binding"/>
    <property type="evidence" value="ECO:0007669"/>
    <property type="project" value="TreeGrafter"/>
</dbReference>
<keyword evidence="11" id="KW-1185">Reference proteome</keyword>
<sequence>MFSWMKSDSALRKEPEVYASVTDGLKKVYKQKLLPLEEYYKFHEFHSPSLDDPDFDAKPMILLVGQYSTGKTSFIRYLLESDFPGMRIGPEPTTDRFIAVMYGEQEAVIPVDTKRQFRPLSKFGNAFLNRFQCSQMNNEVLKSITFIDTPGILSGEKQRIDRGYDFAGVLEWLAERVDRIILLFDAHKLDISDEFRRCIEAVGGNEDKVRIVLNKADMVDHQQLMRVYGALMWSLGKVFKTPEVARVYIGSFWDHPLQYDINRRLFEDEQHDLFQDLQSLPRNAALRKLNDLIKRARLAKVHACIIAYIKREMPSVIGKEKRKKELIANLGKIYEQIQVQNGLVHVQSFFALPLRFTLASASFSSLSIAFSQE</sequence>
<dbReference type="CDD" id="cd09913">
    <property type="entry name" value="EHD"/>
    <property type="match status" value="1"/>
</dbReference>
<keyword evidence="3" id="KW-1003">Cell membrane</keyword>
<dbReference type="InterPro" id="IPR045063">
    <property type="entry name" value="Dynamin_N"/>
</dbReference>
<dbReference type="InterPro" id="IPR031692">
    <property type="entry name" value="EHD_N"/>
</dbReference>
<dbReference type="GO" id="GO:0005886">
    <property type="term" value="C:plasma membrane"/>
    <property type="evidence" value="ECO:0007669"/>
    <property type="project" value="UniProtKB-SubCell"/>
</dbReference>
<proteinExistence type="predicted"/>
<dbReference type="FunFam" id="3.40.50.300:FF:000147">
    <property type="entry name" value="EH domain-containing protein 1"/>
    <property type="match status" value="1"/>
</dbReference>
<evidence type="ECO:0000256" key="8">
    <source>
        <dbReference type="ARBA" id="ARBA00023136"/>
    </source>
</evidence>
<evidence type="ECO:0000256" key="7">
    <source>
        <dbReference type="ARBA" id="ARBA00022837"/>
    </source>
</evidence>
<dbReference type="SUPFAM" id="SSF52540">
    <property type="entry name" value="P-loop containing nucleoside triphosphate hydrolases"/>
    <property type="match status" value="1"/>
</dbReference>
<keyword evidence="5" id="KW-0547">Nucleotide-binding</keyword>
<dbReference type="Proteomes" id="UP000270296">
    <property type="component" value="Unassembled WGS sequence"/>
</dbReference>
<evidence type="ECO:0000259" key="9">
    <source>
        <dbReference type="PROSITE" id="PS51718"/>
    </source>
</evidence>
<evidence type="ECO:0000313" key="10">
    <source>
        <dbReference type="EMBL" id="VDP02079.1"/>
    </source>
</evidence>
<dbReference type="GO" id="GO:0005769">
    <property type="term" value="C:early endosome"/>
    <property type="evidence" value="ECO:0007669"/>
    <property type="project" value="TreeGrafter"/>
</dbReference>
<dbReference type="Pfam" id="PF18150">
    <property type="entry name" value="DUF5600"/>
    <property type="match status" value="1"/>
</dbReference>
<name>A0A183IJA3_9BILA</name>
<keyword evidence="4" id="KW-0479">Metal-binding</keyword>
<dbReference type="GO" id="GO:0048471">
    <property type="term" value="C:perinuclear region of cytoplasm"/>
    <property type="evidence" value="ECO:0007669"/>
    <property type="project" value="TreeGrafter"/>
</dbReference>
<dbReference type="GO" id="GO:0046872">
    <property type="term" value="F:metal ion binding"/>
    <property type="evidence" value="ECO:0007669"/>
    <property type="project" value="UniProtKB-KW"/>
</dbReference>
<dbReference type="InterPro" id="IPR040990">
    <property type="entry name" value="DUF5600"/>
</dbReference>
<dbReference type="WBParaSite" id="SBAD_0000386701-mRNA-1">
    <property type="protein sequence ID" value="SBAD_0000386701-mRNA-1"/>
    <property type="gene ID" value="SBAD_0000386701"/>
</dbReference>
<dbReference type="OrthoDB" id="1716625at2759"/>
<dbReference type="GO" id="GO:0055038">
    <property type="term" value="C:recycling endosome membrane"/>
    <property type="evidence" value="ECO:0007669"/>
    <property type="project" value="TreeGrafter"/>
</dbReference>
<dbReference type="GO" id="GO:0032456">
    <property type="term" value="P:endocytic recycling"/>
    <property type="evidence" value="ECO:0007669"/>
    <property type="project" value="TreeGrafter"/>
</dbReference>
<evidence type="ECO:0000256" key="1">
    <source>
        <dbReference type="ARBA" id="ARBA00004413"/>
    </source>
</evidence>
<dbReference type="Gene3D" id="1.10.268.20">
    <property type="match status" value="1"/>
</dbReference>
<dbReference type="Pfam" id="PF00350">
    <property type="entry name" value="Dynamin_N"/>
    <property type="match status" value="1"/>
</dbReference>
<dbReference type="Pfam" id="PF16880">
    <property type="entry name" value="EHD_N"/>
    <property type="match status" value="1"/>
</dbReference>
<dbReference type="AlphaFoldDB" id="A0A183IJA3"/>
<evidence type="ECO:0000256" key="5">
    <source>
        <dbReference type="ARBA" id="ARBA00022741"/>
    </source>
</evidence>
<organism evidence="12">
    <name type="scientific">Soboliphyme baturini</name>
    <dbReference type="NCBI Taxonomy" id="241478"/>
    <lineage>
        <taxon>Eukaryota</taxon>
        <taxon>Metazoa</taxon>
        <taxon>Ecdysozoa</taxon>
        <taxon>Nematoda</taxon>
        <taxon>Enoplea</taxon>
        <taxon>Dorylaimia</taxon>
        <taxon>Dioctophymatida</taxon>
        <taxon>Dioctophymatoidea</taxon>
        <taxon>Soboliphymatidae</taxon>
        <taxon>Soboliphyme</taxon>
    </lineage>
</organism>
<dbReference type="Gene3D" id="3.40.50.300">
    <property type="entry name" value="P-loop containing nucleotide triphosphate hydrolases"/>
    <property type="match status" value="1"/>
</dbReference>
<comment type="subcellular location">
    <subcellularLocation>
        <location evidence="1">Cell membrane</location>
        <topology evidence="1">Peripheral membrane protein</topology>
        <orientation evidence="1">Cytoplasmic side</orientation>
    </subcellularLocation>
    <subcellularLocation>
        <location evidence="2">Endosome membrane</location>
        <topology evidence="2">Peripheral membrane protein</topology>
    </subcellularLocation>
</comment>
<dbReference type="GO" id="GO:0030139">
    <property type="term" value="C:endocytic vesicle"/>
    <property type="evidence" value="ECO:0007669"/>
    <property type="project" value="TreeGrafter"/>
</dbReference>
<feature type="domain" description="Dynamin-type G" evidence="9">
    <location>
        <begin position="55"/>
        <end position="281"/>
    </location>
</feature>
<reference evidence="10 11" key="2">
    <citation type="submission" date="2018-11" db="EMBL/GenBank/DDBJ databases">
        <authorList>
            <consortium name="Pathogen Informatics"/>
        </authorList>
    </citation>
    <scope>NUCLEOTIDE SEQUENCE [LARGE SCALE GENOMIC DNA]</scope>
</reference>
<keyword evidence="7" id="KW-0106">Calcium</keyword>